<name>A0ABQ0SIK8_NOVHA</name>
<accession>A0ABQ0SIK8</accession>
<comment type="caution">
    <text evidence="1">The sequence shown here is derived from an EMBL/GenBank/DDBJ whole genome shotgun (WGS) entry which is preliminary data.</text>
</comment>
<evidence type="ECO:0000313" key="1">
    <source>
        <dbReference type="EMBL" id="GEC65088.1"/>
    </source>
</evidence>
<organism evidence="1 2">
    <name type="scientific">Novacetimonas hansenii</name>
    <name type="common">Komagataeibacter hansenii</name>
    <dbReference type="NCBI Taxonomy" id="436"/>
    <lineage>
        <taxon>Bacteria</taxon>
        <taxon>Pseudomonadati</taxon>
        <taxon>Pseudomonadota</taxon>
        <taxon>Alphaproteobacteria</taxon>
        <taxon>Acetobacterales</taxon>
        <taxon>Acetobacteraceae</taxon>
        <taxon>Novacetimonas</taxon>
    </lineage>
</organism>
<dbReference type="Proteomes" id="UP000319478">
    <property type="component" value="Unassembled WGS sequence"/>
</dbReference>
<reference evidence="1 2" key="1">
    <citation type="submission" date="2019-06" db="EMBL/GenBank/DDBJ databases">
        <title>Whole genome shotgun sequence of Komagataeibacter hansenii NBRC 14820.</title>
        <authorList>
            <person name="Hosoyama A."/>
            <person name="Uohara A."/>
            <person name="Ohji S."/>
            <person name="Ichikawa N."/>
        </authorList>
    </citation>
    <scope>NUCLEOTIDE SEQUENCE [LARGE SCALE GENOMIC DNA]</scope>
    <source>
        <strain evidence="1 2">NBRC 14820</strain>
    </source>
</reference>
<evidence type="ECO:0008006" key="3">
    <source>
        <dbReference type="Google" id="ProtNLM"/>
    </source>
</evidence>
<proteinExistence type="predicted"/>
<evidence type="ECO:0000313" key="2">
    <source>
        <dbReference type="Proteomes" id="UP000319478"/>
    </source>
</evidence>
<gene>
    <name evidence="1" type="ORF">GHA01_29370</name>
</gene>
<protein>
    <recommendedName>
        <fullName evidence="3">Uracil DNA glycosylase superfamily protein</fullName>
    </recommendedName>
</protein>
<sequence length="275" mass="31897">MENIVEKTTDTENTIDKKLYHSYLDILKNYNEDLFNKKQESLEYSNLSGLFVTTSPAQWEQGKRILVVGRETRGWNVVNENKPYTDLQSYIKEAMEKQKKFLLKYIEKKKDPGFTFYNFLRDLGSHFGDGNIGWANLFCLDWKGSRPNPNSTPNYETIKELSGHLLKAAIQYMEPDIIIFANGASSANVRREFFPLSGETAVCSSPWVNYLDQKIEKIELESFVLYGKIKCYRINHPANRAKKSSKSEDVKAFLSSQQARKYLIDLIKKDIQDRE</sequence>
<dbReference type="EMBL" id="BJNN01000165">
    <property type="protein sequence ID" value="GEC65088.1"/>
    <property type="molecule type" value="Genomic_DNA"/>
</dbReference>
<keyword evidence="2" id="KW-1185">Reference proteome</keyword>
<dbReference type="RefSeq" id="WP_003621647.1">
    <property type="nucleotide sequence ID" value="NZ_BJNN01000165.1"/>
</dbReference>